<protein>
    <recommendedName>
        <fullName evidence="3">Lipoprotein</fullName>
    </recommendedName>
</protein>
<evidence type="ECO:0000313" key="1">
    <source>
        <dbReference type="EMBL" id="PKD15770.1"/>
    </source>
</evidence>
<name>A0A2N0TM04_9FLAO</name>
<sequence>MKNTLTFILLTLIFLCSCNKPKQKTTDNTPISDYYSSDYIAFQGKDNFEVINIDSLSNFSDLSITIDEMNCDNKIPGLTFSLDKSQYNFVGCSDCKKAKLKSCKGASSFIFIENDSIIRDLATKKKIHISDLHKVLNEINNGEYKYRTGKSSDFPIILNLNVDNKLPISMTKNVLSIIIGEFEQIHQSYKILKYNYEIHFEPYEVL</sequence>
<keyword evidence="2" id="KW-1185">Reference proteome</keyword>
<organism evidence="1 2">
    <name type="scientific">Salegentibacter salinarum</name>
    <dbReference type="NCBI Taxonomy" id="447422"/>
    <lineage>
        <taxon>Bacteria</taxon>
        <taxon>Pseudomonadati</taxon>
        <taxon>Bacteroidota</taxon>
        <taxon>Flavobacteriia</taxon>
        <taxon>Flavobacteriales</taxon>
        <taxon>Flavobacteriaceae</taxon>
        <taxon>Salegentibacter</taxon>
    </lineage>
</organism>
<dbReference type="OrthoDB" id="1432793at2"/>
<dbReference type="EMBL" id="LKTS01000048">
    <property type="protein sequence ID" value="PKD15770.1"/>
    <property type="molecule type" value="Genomic_DNA"/>
</dbReference>
<evidence type="ECO:0008006" key="3">
    <source>
        <dbReference type="Google" id="ProtNLM"/>
    </source>
</evidence>
<accession>A0A2N0TM04</accession>
<dbReference type="PROSITE" id="PS51257">
    <property type="entry name" value="PROKAR_LIPOPROTEIN"/>
    <property type="match status" value="1"/>
</dbReference>
<dbReference type="Proteomes" id="UP000232673">
    <property type="component" value="Unassembled WGS sequence"/>
</dbReference>
<dbReference type="STRING" id="447422.SAMN05660903_02358"/>
<reference evidence="1 2" key="1">
    <citation type="submission" date="2015-10" db="EMBL/GenBank/DDBJ databases">
        <title>Draft genome sequence of Salegentibacter salinarum KCTC 12975.</title>
        <authorList>
            <person name="Lin W."/>
            <person name="Zheng Q."/>
        </authorList>
    </citation>
    <scope>NUCLEOTIDE SEQUENCE [LARGE SCALE GENOMIC DNA]</scope>
    <source>
        <strain evidence="1 2">KCTC 12975</strain>
    </source>
</reference>
<dbReference type="AlphaFoldDB" id="A0A2N0TM04"/>
<comment type="caution">
    <text evidence="1">The sequence shown here is derived from an EMBL/GenBank/DDBJ whole genome shotgun (WGS) entry which is preliminary data.</text>
</comment>
<evidence type="ECO:0000313" key="2">
    <source>
        <dbReference type="Proteomes" id="UP000232673"/>
    </source>
</evidence>
<dbReference type="RefSeq" id="WP_079713391.1">
    <property type="nucleotide sequence ID" value="NZ_FUZC01000008.1"/>
</dbReference>
<proteinExistence type="predicted"/>
<gene>
    <name evidence="1" type="ORF">APR41_10755</name>
</gene>